<proteinExistence type="predicted"/>
<reference evidence="1" key="1">
    <citation type="submission" date="2023-06" db="EMBL/GenBank/DDBJ databases">
        <title>Genome-scale phylogeny and comparative genomics of the fungal order Sordariales.</title>
        <authorList>
            <consortium name="Lawrence Berkeley National Laboratory"/>
            <person name="Hensen N."/>
            <person name="Bonometti L."/>
            <person name="Westerberg I."/>
            <person name="Brannstrom I.O."/>
            <person name="Guillou S."/>
            <person name="Cros-Aarteil S."/>
            <person name="Calhoun S."/>
            <person name="Haridas S."/>
            <person name="Kuo A."/>
            <person name="Mondo S."/>
            <person name="Pangilinan J."/>
            <person name="Riley R."/>
            <person name="Labutti K."/>
            <person name="Andreopoulos B."/>
            <person name="Lipzen A."/>
            <person name="Chen C."/>
            <person name="Yanf M."/>
            <person name="Daum C."/>
            <person name="Ng V."/>
            <person name="Clum A."/>
            <person name="Steindorff A."/>
            <person name="Ohm R."/>
            <person name="Martin F."/>
            <person name="Silar P."/>
            <person name="Natvig D."/>
            <person name="Lalanne C."/>
            <person name="Gautier V."/>
            <person name="Ament-Velasquez S.L."/>
            <person name="Kruys A."/>
            <person name="Hutchinson M.I."/>
            <person name="Powell A.J."/>
            <person name="Barry K."/>
            <person name="Miller A.N."/>
            <person name="Grigoriev I.V."/>
            <person name="Debuchy R."/>
            <person name="Gladieux P."/>
            <person name="Thoren M.H."/>
            <person name="Johannesson H."/>
        </authorList>
    </citation>
    <scope>NUCLEOTIDE SEQUENCE</scope>
    <source>
        <strain evidence="1">8032-3</strain>
    </source>
</reference>
<organism evidence="1 2">
    <name type="scientific">Phialemonium atrogriseum</name>
    <dbReference type="NCBI Taxonomy" id="1093897"/>
    <lineage>
        <taxon>Eukaryota</taxon>
        <taxon>Fungi</taxon>
        <taxon>Dikarya</taxon>
        <taxon>Ascomycota</taxon>
        <taxon>Pezizomycotina</taxon>
        <taxon>Sordariomycetes</taxon>
        <taxon>Sordariomycetidae</taxon>
        <taxon>Cephalothecales</taxon>
        <taxon>Cephalothecaceae</taxon>
        <taxon>Phialemonium</taxon>
    </lineage>
</organism>
<sequence>MPASKDVCYLLNVVGFAGSVADIATNSEIAKIPFLSFDRGNVGDGLPDWVEEEDGVWRWSLLVKRKENTGDLDDVKTIARTEERARSYLHLSGASAMVMECAKALREKLK</sequence>
<gene>
    <name evidence="1" type="ORF">QBC33DRAFT_562058</name>
</gene>
<evidence type="ECO:0000313" key="2">
    <source>
        <dbReference type="Proteomes" id="UP001244011"/>
    </source>
</evidence>
<comment type="caution">
    <text evidence="1">The sequence shown here is derived from an EMBL/GenBank/DDBJ whole genome shotgun (WGS) entry which is preliminary data.</text>
</comment>
<dbReference type="AlphaFoldDB" id="A0AAJ0BYB3"/>
<dbReference type="Proteomes" id="UP001244011">
    <property type="component" value="Unassembled WGS sequence"/>
</dbReference>
<evidence type="ECO:0000313" key="1">
    <source>
        <dbReference type="EMBL" id="KAK1764316.1"/>
    </source>
</evidence>
<dbReference type="RefSeq" id="XP_060280529.1">
    <property type="nucleotide sequence ID" value="XM_060430176.1"/>
</dbReference>
<dbReference type="GeneID" id="85313363"/>
<accession>A0AAJ0BYB3</accession>
<dbReference type="EMBL" id="MU839021">
    <property type="protein sequence ID" value="KAK1764316.1"/>
    <property type="molecule type" value="Genomic_DNA"/>
</dbReference>
<protein>
    <submittedName>
        <fullName evidence="1">Uncharacterized protein</fullName>
    </submittedName>
</protein>
<name>A0AAJ0BYB3_9PEZI</name>
<keyword evidence="2" id="KW-1185">Reference proteome</keyword>